<evidence type="ECO:0000256" key="2">
    <source>
        <dbReference type="SAM" id="SignalP"/>
    </source>
</evidence>
<evidence type="ECO:0000313" key="3">
    <source>
        <dbReference type="EMBL" id="SDE98561.1"/>
    </source>
</evidence>
<feature type="compositionally biased region" description="Basic and acidic residues" evidence="1">
    <location>
        <begin position="59"/>
        <end position="87"/>
    </location>
</feature>
<protein>
    <submittedName>
        <fullName evidence="3">LTXXQ motif family protein</fullName>
    </submittedName>
</protein>
<dbReference type="OrthoDB" id="956918at2"/>
<sequence>MKKLILSAAFLGLGVFGFAQTTQDRKANFEQKKAEHLQKMKQELNLTDAQVAQIKALHESKAAERKQDMTAKKEDRMQKMKENEAEMQKILTPEQFKKFQELKAKKMAERKAQFQDRKKADATVVK</sequence>
<keyword evidence="2" id="KW-0732">Signal</keyword>
<dbReference type="EMBL" id="FNBH01000001">
    <property type="protein sequence ID" value="SDE98561.1"/>
    <property type="molecule type" value="Genomic_DNA"/>
</dbReference>
<feature type="chain" id="PRO_5011781133" evidence="2">
    <location>
        <begin position="20"/>
        <end position="126"/>
    </location>
</feature>
<dbReference type="AlphaFoldDB" id="A0A1G7HDW5"/>
<feature type="region of interest" description="Disordered" evidence="1">
    <location>
        <begin position="107"/>
        <end position="126"/>
    </location>
</feature>
<keyword evidence="4" id="KW-1185">Reference proteome</keyword>
<name>A0A1G7HDW5_9FLAO</name>
<dbReference type="Gene3D" id="1.20.120.1490">
    <property type="match status" value="1"/>
</dbReference>
<dbReference type="STRING" id="454006.SAMN05421825_0766"/>
<proteinExistence type="predicted"/>
<organism evidence="3 4">
    <name type="scientific">Epilithonimonas hungarica</name>
    <dbReference type="NCBI Taxonomy" id="454006"/>
    <lineage>
        <taxon>Bacteria</taxon>
        <taxon>Pseudomonadati</taxon>
        <taxon>Bacteroidota</taxon>
        <taxon>Flavobacteriia</taxon>
        <taxon>Flavobacteriales</taxon>
        <taxon>Weeksellaceae</taxon>
        <taxon>Chryseobacterium group</taxon>
        <taxon>Epilithonimonas</taxon>
    </lineage>
</organism>
<evidence type="ECO:0000256" key="1">
    <source>
        <dbReference type="SAM" id="MobiDB-lite"/>
    </source>
</evidence>
<accession>A0A1G7HDW5</accession>
<reference evidence="4" key="1">
    <citation type="submission" date="2016-10" db="EMBL/GenBank/DDBJ databases">
        <authorList>
            <person name="Varghese N."/>
            <person name="Submissions S."/>
        </authorList>
    </citation>
    <scope>NUCLEOTIDE SEQUENCE [LARGE SCALE GENOMIC DNA]</scope>
    <source>
        <strain evidence="4">DSM 19684</strain>
    </source>
</reference>
<feature type="signal peptide" evidence="2">
    <location>
        <begin position="1"/>
        <end position="19"/>
    </location>
</feature>
<evidence type="ECO:0000313" key="4">
    <source>
        <dbReference type="Proteomes" id="UP000199203"/>
    </source>
</evidence>
<gene>
    <name evidence="3" type="ORF">SAMN05421825_0766</name>
</gene>
<dbReference type="Proteomes" id="UP000199203">
    <property type="component" value="Unassembled WGS sequence"/>
</dbReference>
<dbReference type="RefSeq" id="WP_089871477.1">
    <property type="nucleotide sequence ID" value="NZ_FNBH01000001.1"/>
</dbReference>
<feature type="region of interest" description="Disordered" evidence="1">
    <location>
        <begin position="59"/>
        <end position="90"/>
    </location>
</feature>